<dbReference type="EMBL" id="GBRH01214853">
    <property type="protein sequence ID" value="JAD83042.1"/>
    <property type="molecule type" value="Transcribed_RNA"/>
</dbReference>
<proteinExistence type="predicted"/>
<accession>A0A0A9DH00</accession>
<reference evidence="1" key="1">
    <citation type="submission" date="2014-09" db="EMBL/GenBank/DDBJ databases">
        <authorList>
            <person name="Magalhaes I.L.F."/>
            <person name="Oliveira U."/>
            <person name="Santos F.R."/>
            <person name="Vidigal T.H.D.A."/>
            <person name="Brescovit A.D."/>
            <person name="Santos A.J."/>
        </authorList>
    </citation>
    <scope>NUCLEOTIDE SEQUENCE</scope>
    <source>
        <tissue evidence="1">Shoot tissue taken approximately 20 cm above the soil surface</tissue>
    </source>
</reference>
<protein>
    <submittedName>
        <fullName evidence="1">Uncharacterized protein</fullName>
    </submittedName>
</protein>
<name>A0A0A9DH00_ARUDO</name>
<reference evidence="1" key="2">
    <citation type="journal article" date="2015" name="Data Brief">
        <title>Shoot transcriptome of the giant reed, Arundo donax.</title>
        <authorList>
            <person name="Barrero R.A."/>
            <person name="Guerrero F.D."/>
            <person name="Moolhuijzen P."/>
            <person name="Goolsby J.A."/>
            <person name="Tidwell J."/>
            <person name="Bellgard S.E."/>
            <person name="Bellgard M.I."/>
        </authorList>
    </citation>
    <scope>NUCLEOTIDE SEQUENCE</scope>
    <source>
        <tissue evidence="1">Shoot tissue taken approximately 20 cm above the soil surface</tissue>
    </source>
</reference>
<evidence type="ECO:0000313" key="1">
    <source>
        <dbReference type="EMBL" id="JAD83042.1"/>
    </source>
</evidence>
<sequence>MADIKSLEIERFPSVDDSMESSYNSGPFSSIEIFFLSLIEQSISLMLPLWVFSA</sequence>
<organism evidence="1">
    <name type="scientific">Arundo donax</name>
    <name type="common">Giant reed</name>
    <name type="synonym">Donax arundinaceus</name>
    <dbReference type="NCBI Taxonomy" id="35708"/>
    <lineage>
        <taxon>Eukaryota</taxon>
        <taxon>Viridiplantae</taxon>
        <taxon>Streptophyta</taxon>
        <taxon>Embryophyta</taxon>
        <taxon>Tracheophyta</taxon>
        <taxon>Spermatophyta</taxon>
        <taxon>Magnoliopsida</taxon>
        <taxon>Liliopsida</taxon>
        <taxon>Poales</taxon>
        <taxon>Poaceae</taxon>
        <taxon>PACMAD clade</taxon>
        <taxon>Arundinoideae</taxon>
        <taxon>Arundineae</taxon>
        <taxon>Arundo</taxon>
    </lineage>
</organism>
<dbReference type="AlphaFoldDB" id="A0A0A9DH00"/>